<protein>
    <submittedName>
        <fullName evidence="14">Potassium/proton antiporter</fullName>
    </submittedName>
</protein>
<keyword evidence="15" id="KW-1185">Reference proteome</keyword>
<evidence type="ECO:0000256" key="10">
    <source>
        <dbReference type="ARBA" id="ARBA00023065"/>
    </source>
</evidence>
<evidence type="ECO:0000256" key="6">
    <source>
        <dbReference type="ARBA" id="ARBA00022538"/>
    </source>
</evidence>
<dbReference type="GO" id="GO:1902600">
    <property type="term" value="P:proton transmembrane transport"/>
    <property type="evidence" value="ECO:0007669"/>
    <property type="project" value="InterPro"/>
</dbReference>
<evidence type="ECO:0000256" key="11">
    <source>
        <dbReference type="ARBA" id="ARBA00023136"/>
    </source>
</evidence>
<feature type="transmembrane region" description="Helical" evidence="12">
    <location>
        <begin position="120"/>
        <end position="142"/>
    </location>
</feature>
<keyword evidence="8" id="KW-0630">Potassium</keyword>
<dbReference type="AlphaFoldDB" id="A0A7S8HB47"/>
<name>A0A7S8HB47_9HYPH</name>
<evidence type="ECO:0000256" key="4">
    <source>
        <dbReference type="ARBA" id="ARBA00022475"/>
    </source>
</evidence>
<feature type="transmembrane region" description="Helical" evidence="12">
    <location>
        <begin position="276"/>
        <end position="294"/>
    </location>
</feature>
<dbReference type="InterPro" id="IPR036318">
    <property type="entry name" value="FAD-bd_PCMH-like_sf"/>
</dbReference>
<evidence type="ECO:0000256" key="9">
    <source>
        <dbReference type="ARBA" id="ARBA00022989"/>
    </source>
</evidence>
<evidence type="ECO:0000256" key="2">
    <source>
        <dbReference type="ARBA" id="ARBA00022448"/>
    </source>
</evidence>
<feature type="transmembrane region" description="Helical" evidence="12">
    <location>
        <begin position="365"/>
        <end position="384"/>
    </location>
</feature>
<keyword evidence="6" id="KW-0633">Potassium transport</keyword>
<dbReference type="SMART" id="SM01091">
    <property type="entry name" value="CorC_HlyC"/>
    <property type="match status" value="1"/>
</dbReference>
<keyword evidence="2" id="KW-0813">Transport</keyword>
<keyword evidence="5" id="KW-0997">Cell inner membrane</keyword>
<dbReference type="Proteomes" id="UP000593594">
    <property type="component" value="Chromosome"/>
</dbReference>
<dbReference type="Pfam" id="PF00999">
    <property type="entry name" value="Na_H_Exchanger"/>
    <property type="match status" value="1"/>
</dbReference>
<feature type="transmembrane region" description="Helical" evidence="12">
    <location>
        <begin position="306"/>
        <end position="330"/>
    </location>
</feature>
<dbReference type="InterPro" id="IPR005170">
    <property type="entry name" value="Transptr-assoc_dom"/>
</dbReference>
<keyword evidence="7 12" id="KW-0812">Transmembrane</keyword>
<feature type="transmembrane region" description="Helical" evidence="12">
    <location>
        <begin position="91"/>
        <end position="114"/>
    </location>
</feature>
<evidence type="ECO:0000256" key="8">
    <source>
        <dbReference type="ARBA" id="ARBA00022958"/>
    </source>
</evidence>
<dbReference type="SUPFAM" id="SSF56176">
    <property type="entry name" value="FAD-binding/transporter-associated domain-like"/>
    <property type="match status" value="1"/>
</dbReference>
<keyword evidence="4" id="KW-1003">Cell membrane</keyword>
<feature type="transmembrane region" description="Helical" evidence="12">
    <location>
        <begin position="35"/>
        <end position="55"/>
    </location>
</feature>
<dbReference type="GO" id="GO:0005886">
    <property type="term" value="C:plasma membrane"/>
    <property type="evidence" value="ECO:0007669"/>
    <property type="project" value="UniProtKB-SubCell"/>
</dbReference>
<dbReference type="Gene3D" id="1.20.1530.20">
    <property type="match status" value="1"/>
</dbReference>
<sequence>MASLDVVAWLLLIGSALILIGIASSLVARRFGAPLLFVFLLIGMLAGQDGPGGIVFNDYQATYLVGSTALAIILFDGGLRTRLSIFRGVLVPALLLATVGVVLTTAILAVIIAFVLDFSWLESALLGGIVASTDAAAVFFLLRSGGLQLRPKVGAILEIESGTNDPIAMFLTVLLTGLVLSDGVAGGSLVALDLVRQGLIGAAFGTAGGFAAVWCLNRLDLPSGLHPLLVSAAVVLVFALAGLVGGSGFLAVYLMGLVLGNRPIRAYPSIVSFHEAATWLSQIVMFLVLGLLVTPTTLVEYAVPGVIIAVLLILLARPAAVVLCLLPFGLQWRELGFVSWVGLRGAVSIFLAAIPTLAGVPDADAYFNVAFFVVLISLVVQGWSIRPLAMKLGLALPGNAPSVSRVELDLPGQVDQELVGYPLTEDAPVLALGALPPWVRLVMVVRKETIHSAEEAGTLRPGDYAYFLVPPQRVDRLDRLFTPRQSLSPPFGELPVNTDAAIAALAELYGLVVPQGDEDLTVCDFMLKYLDDEPETGDALVVGDATLVVREAGDGEIRRIGLQLPELTASGFNLDRLSRLRQDAASLWQRTRTRVRP</sequence>
<dbReference type="NCBIfam" id="NF003715">
    <property type="entry name" value="PRK05326.1-2"/>
    <property type="match status" value="1"/>
</dbReference>
<evidence type="ECO:0000256" key="1">
    <source>
        <dbReference type="ARBA" id="ARBA00004651"/>
    </source>
</evidence>
<dbReference type="GO" id="GO:0015297">
    <property type="term" value="F:antiporter activity"/>
    <property type="evidence" value="ECO:0007669"/>
    <property type="project" value="UniProtKB-KW"/>
</dbReference>
<evidence type="ECO:0000256" key="7">
    <source>
        <dbReference type="ARBA" id="ARBA00022692"/>
    </source>
</evidence>
<dbReference type="RefSeq" id="WP_213163483.1">
    <property type="nucleotide sequence ID" value="NZ_CP058214.1"/>
</dbReference>
<proteinExistence type="predicted"/>
<dbReference type="GO" id="GO:0006813">
    <property type="term" value="P:potassium ion transport"/>
    <property type="evidence" value="ECO:0007669"/>
    <property type="project" value="UniProtKB-KW"/>
</dbReference>
<keyword evidence="3" id="KW-0050">Antiport</keyword>
<feature type="transmembrane region" description="Helical" evidence="12">
    <location>
        <begin position="61"/>
        <end position="79"/>
    </location>
</feature>
<dbReference type="InterPro" id="IPR038770">
    <property type="entry name" value="Na+/solute_symporter_sf"/>
</dbReference>
<dbReference type="GO" id="GO:0050660">
    <property type="term" value="F:flavin adenine dinucleotide binding"/>
    <property type="evidence" value="ECO:0007669"/>
    <property type="project" value="InterPro"/>
</dbReference>
<evidence type="ECO:0000256" key="12">
    <source>
        <dbReference type="SAM" id="Phobius"/>
    </source>
</evidence>
<feature type="transmembrane region" description="Helical" evidence="12">
    <location>
        <begin position="228"/>
        <end position="256"/>
    </location>
</feature>
<dbReference type="PROSITE" id="PS51202">
    <property type="entry name" value="RCK_C"/>
    <property type="match status" value="1"/>
</dbReference>
<accession>A0A7S8HB47</accession>
<dbReference type="InterPro" id="IPR006037">
    <property type="entry name" value="RCK_C"/>
</dbReference>
<evidence type="ECO:0000313" key="15">
    <source>
        <dbReference type="Proteomes" id="UP000593594"/>
    </source>
</evidence>
<feature type="transmembrane region" description="Helical" evidence="12">
    <location>
        <begin position="336"/>
        <end position="358"/>
    </location>
</feature>
<feature type="transmembrane region" description="Helical" evidence="12">
    <location>
        <begin position="198"/>
        <end position="216"/>
    </location>
</feature>
<evidence type="ECO:0000256" key="5">
    <source>
        <dbReference type="ARBA" id="ARBA00022519"/>
    </source>
</evidence>
<dbReference type="Pfam" id="PF03471">
    <property type="entry name" value="CorC_HlyC"/>
    <property type="match status" value="1"/>
</dbReference>
<keyword evidence="10" id="KW-0406">Ion transport</keyword>
<dbReference type="NCBIfam" id="NF003716">
    <property type="entry name" value="PRK05326.1-3"/>
    <property type="match status" value="1"/>
</dbReference>
<keyword evidence="11 12" id="KW-0472">Membrane</keyword>
<feature type="domain" description="RCK C-terminal" evidence="13">
    <location>
        <begin position="405"/>
        <end position="483"/>
    </location>
</feature>
<reference evidence="14 15" key="1">
    <citation type="submission" date="2020-06" db="EMBL/GenBank/DDBJ databases">
        <title>Genome sequence of 2 isolates from Red Sea Mangroves.</title>
        <authorList>
            <person name="Sefrji F."/>
            <person name="Michoud G."/>
            <person name="Merlino G."/>
            <person name="Daffonchio D."/>
        </authorList>
    </citation>
    <scope>NUCLEOTIDE SEQUENCE [LARGE SCALE GENOMIC DNA]</scope>
    <source>
        <strain evidence="14 15">R1DC25</strain>
    </source>
</reference>
<dbReference type="PANTHER" id="PTHR32507:SF7">
    <property type="entry name" value="K(+)_H(+) ANTIPORTER NHAP2"/>
    <property type="match status" value="1"/>
</dbReference>
<comment type="subcellular location">
    <subcellularLocation>
        <location evidence="1">Cell membrane</location>
        <topology evidence="1">Multi-pass membrane protein</topology>
    </subcellularLocation>
</comment>
<dbReference type="NCBIfam" id="NF003714">
    <property type="entry name" value="PRK05326.1-1"/>
    <property type="match status" value="1"/>
</dbReference>
<evidence type="ECO:0000259" key="13">
    <source>
        <dbReference type="PROSITE" id="PS51202"/>
    </source>
</evidence>
<dbReference type="GO" id="GO:0008324">
    <property type="term" value="F:monoatomic cation transmembrane transporter activity"/>
    <property type="evidence" value="ECO:0007669"/>
    <property type="project" value="InterPro"/>
</dbReference>
<dbReference type="EMBL" id="CP058214">
    <property type="protein sequence ID" value="QPC42252.1"/>
    <property type="molecule type" value="Genomic_DNA"/>
</dbReference>
<feature type="transmembrane region" description="Helical" evidence="12">
    <location>
        <begin position="6"/>
        <end position="28"/>
    </location>
</feature>
<dbReference type="PANTHER" id="PTHR32507">
    <property type="entry name" value="NA(+)/H(+) ANTIPORTER 1"/>
    <property type="match status" value="1"/>
</dbReference>
<dbReference type="InterPro" id="IPR006153">
    <property type="entry name" value="Cation/H_exchanger_TM"/>
</dbReference>
<organism evidence="14 15">
    <name type="scientific">Kaustia mangrovi</name>
    <dbReference type="NCBI Taxonomy" id="2593653"/>
    <lineage>
        <taxon>Bacteria</taxon>
        <taxon>Pseudomonadati</taxon>
        <taxon>Pseudomonadota</taxon>
        <taxon>Alphaproteobacteria</taxon>
        <taxon>Hyphomicrobiales</taxon>
        <taxon>Parvibaculaceae</taxon>
        <taxon>Kaustia</taxon>
    </lineage>
</organism>
<gene>
    <name evidence="14" type="ORF">HW532_05765</name>
</gene>
<feature type="transmembrane region" description="Helical" evidence="12">
    <location>
        <begin position="167"/>
        <end position="192"/>
    </location>
</feature>
<evidence type="ECO:0000256" key="3">
    <source>
        <dbReference type="ARBA" id="ARBA00022449"/>
    </source>
</evidence>
<keyword evidence="9 12" id="KW-1133">Transmembrane helix</keyword>
<dbReference type="KEGG" id="kmn:HW532_05765"/>
<evidence type="ECO:0000313" key="14">
    <source>
        <dbReference type="EMBL" id="QPC42252.1"/>
    </source>
</evidence>